<dbReference type="PROSITE" id="PS50072">
    <property type="entry name" value="CSA_PPIASE_2"/>
    <property type="match status" value="1"/>
</dbReference>
<sequence length="98" mass="10922">MGSPWALLLQIVCKVPKTAENFRALSTGEKGFGYEDSCFHGIVCANVMTLHTINGNGGKAIYGEKFDGENFILKHMDLASVRGKRRTQHKVFHLHCQD</sequence>
<dbReference type="Proteomes" id="UP000269945">
    <property type="component" value="Unassembled WGS sequence"/>
</dbReference>
<organism evidence="2 3">
    <name type="scientific">Gulo gulo</name>
    <name type="common">Wolverine</name>
    <name type="synonym">Gluton</name>
    <dbReference type="NCBI Taxonomy" id="48420"/>
    <lineage>
        <taxon>Eukaryota</taxon>
        <taxon>Metazoa</taxon>
        <taxon>Chordata</taxon>
        <taxon>Craniata</taxon>
        <taxon>Vertebrata</taxon>
        <taxon>Euteleostomi</taxon>
        <taxon>Mammalia</taxon>
        <taxon>Eutheria</taxon>
        <taxon>Laurasiatheria</taxon>
        <taxon>Carnivora</taxon>
        <taxon>Caniformia</taxon>
        <taxon>Musteloidea</taxon>
        <taxon>Mustelidae</taxon>
        <taxon>Guloninae</taxon>
        <taxon>Gulo</taxon>
    </lineage>
</organism>
<dbReference type="GO" id="GO:0003755">
    <property type="term" value="F:peptidyl-prolyl cis-trans isomerase activity"/>
    <property type="evidence" value="ECO:0007669"/>
    <property type="project" value="InterPro"/>
</dbReference>
<proteinExistence type="predicted"/>
<evidence type="ECO:0000313" key="3">
    <source>
        <dbReference type="Proteomes" id="UP000269945"/>
    </source>
</evidence>
<feature type="domain" description="PPIase cyclophilin-type" evidence="1">
    <location>
        <begin position="14"/>
        <end position="75"/>
    </location>
</feature>
<dbReference type="InterPro" id="IPR029000">
    <property type="entry name" value="Cyclophilin-like_dom_sf"/>
</dbReference>
<dbReference type="SUPFAM" id="SSF50891">
    <property type="entry name" value="Cyclophilin-like"/>
    <property type="match status" value="1"/>
</dbReference>
<evidence type="ECO:0000259" key="1">
    <source>
        <dbReference type="PROSITE" id="PS50072"/>
    </source>
</evidence>
<dbReference type="PANTHER" id="PTHR11071:SF490">
    <property type="entry name" value="PEPTIDYL-PROLYL CIS-TRANS ISOMERASE A"/>
    <property type="match status" value="1"/>
</dbReference>
<dbReference type="GO" id="GO:0016018">
    <property type="term" value="F:cyclosporin A binding"/>
    <property type="evidence" value="ECO:0007669"/>
    <property type="project" value="TreeGrafter"/>
</dbReference>
<reference evidence="2 3" key="1">
    <citation type="submission" date="2018-10" db="EMBL/GenBank/DDBJ databases">
        <authorList>
            <person name="Ekblom R."/>
            <person name="Jareborg N."/>
        </authorList>
    </citation>
    <scope>NUCLEOTIDE SEQUENCE [LARGE SCALE GENOMIC DNA]</scope>
    <source>
        <tissue evidence="2">Muscle</tissue>
    </source>
</reference>
<dbReference type="PANTHER" id="PTHR11071">
    <property type="entry name" value="PEPTIDYL-PROLYL CIS-TRANS ISOMERASE"/>
    <property type="match status" value="1"/>
</dbReference>
<dbReference type="GO" id="GO:0005737">
    <property type="term" value="C:cytoplasm"/>
    <property type="evidence" value="ECO:0007669"/>
    <property type="project" value="TreeGrafter"/>
</dbReference>
<dbReference type="AlphaFoldDB" id="A0A9X9LWS4"/>
<dbReference type="GO" id="GO:0006457">
    <property type="term" value="P:protein folding"/>
    <property type="evidence" value="ECO:0007669"/>
    <property type="project" value="TreeGrafter"/>
</dbReference>
<accession>A0A9X9LWS4</accession>
<keyword evidence="3" id="KW-1185">Reference proteome</keyword>
<evidence type="ECO:0000313" key="2">
    <source>
        <dbReference type="EMBL" id="VCW98223.1"/>
    </source>
</evidence>
<comment type="caution">
    <text evidence="2">The sequence shown here is derived from an EMBL/GenBank/DDBJ whole genome shotgun (WGS) entry which is preliminary data.</text>
</comment>
<gene>
    <name evidence="2" type="ORF">BN2614_LOCUS2</name>
</gene>
<protein>
    <recommendedName>
        <fullName evidence="1">PPIase cyclophilin-type domain-containing protein</fullName>
    </recommendedName>
</protein>
<name>A0A9X9LWS4_GULGU</name>
<dbReference type="InterPro" id="IPR002130">
    <property type="entry name" value="Cyclophilin-type_PPIase_dom"/>
</dbReference>
<dbReference type="EMBL" id="CYRY02024830">
    <property type="protein sequence ID" value="VCW98223.1"/>
    <property type="molecule type" value="Genomic_DNA"/>
</dbReference>
<dbReference type="Gene3D" id="2.40.100.10">
    <property type="entry name" value="Cyclophilin-like"/>
    <property type="match status" value="1"/>
</dbReference>